<organism evidence="2 3">
    <name type="scientific">Oedothorax gibbosus</name>
    <dbReference type="NCBI Taxonomy" id="931172"/>
    <lineage>
        <taxon>Eukaryota</taxon>
        <taxon>Metazoa</taxon>
        <taxon>Ecdysozoa</taxon>
        <taxon>Arthropoda</taxon>
        <taxon>Chelicerata</taxon>
        <taxon>Arachnida</taxon>
        <taxon>Araneae</taxon>
        <taxon>Araneomorphae</taxon>
        <taxon>Entelegynae</taxon>
        <taxon>Araneoidea</taxon>
        <taxon>Linyphiidae</taxon>
        <taxon>Erigoninae</taxon>
        <taxon>Oedothorax</taxon>
    </lineage>
</organism>
<dbReference type="PANTHER" id="PTHR33964:SF1">
    <property type="entry name" value="RE45066P"/>
    <property type="match status" value="1"/>
</dbReference>
<proteinExistence type="predicted"/>
<evidence type="ECO:0000313" key="3">
    <source>
        <dbReference type="Proteomes" id="UP000827092"/>
    </source>
</evidence>
<evidence type="ECO:0008006" key="4">
    <source>
        <dbReference type="Google" id="ProtNLM"/>
    </source>
</evidence>
<name>A0AAV6VSK9_9ARAC</name>
<dbReference type="PANTHER" id="PTHR33964">
    <property type="entry name" value="RE45066P-RELATED"/>
    <property type="match status" value="1"/>
</dbReference>
<feature type="chain" id="PRO_5043608195" description="Secreted protein" evidence="1">
    <location>
        <begin position="18"/>
        <end position="232"/>
    </location>
</feature>
<keyword evidence="1" id="KW-0732">Signal</keyword>
<comment type="caution">
    <text evidence="2">The sequence shown here is derived from an EMBL/GenBank/DDBJ whole genome shotgun (WGS) entry which is preliminary data.</text>
</comment>
<feature type="signal peptide" evidence="1">
    <location>
        <begin position="1"/>
        <end position="17"/>
    </location>
</feature>
<evidence type="ECO:0000313" key="2">
    <source>
        <dbReference type="EMBL" id="KAG8199073.1"/>
    </source>
</evidence>
<protein>
    <recommendedName>
        <fullName evidence="4">Secreted protein</fullName>
    </recommendedName>
</protein>
<evidence type="ECO:0000256" key="1">
    <source>
        <dbReference type="SAM" id="SignalP"/>
    </source>
</evidence>
<accession>A0AAV6VSK9</accession>
<dbReference type="Proteomes" id="UP000827092">
    <property type="component" value="Unassembled WGS sequence"/>
</dbReference>
<sequence>MLIFTSILLVSFGVLSGATEDDSCKERRPAHCFTDDDDVPIEFPDSEEALNKLCPVLLPRIKCVLDYKKKCPNTYLPPGLDENLDDIYVVFGEACDTDSELHKGLSTHLPCIEKNIEGHVAACKPMVKEVLEEMTSHLNLDWDSEDVFPNDEDRAKYICTKEALDMSCFVSSTSVKCGEEAGEISESIINRIGVLDVLCPENIHEDIEALVALVQPLMELGLAADEMVSKKK</sequence>
<keyword evidence="3" id="KW-1185">Reference proteome</keyword>
<dbReference type="EMBL" id="JAFNEN010000032">
    <property type="protein sequence ID" value="KAG8199073.1"/>
    <property type="molecule type" value="Genomic_DNA"/>
</dbReference>
<reference evidence="2 3" key="1">
    <citation type="journal article" date="2022" name="Nat. Ecol. Evol.">
        <title>A masculinizing supergene underlies an exaggerated male reproductive morph in a spider.</title>
        <authorList>
            <person name="Hendrickx F."/>
            <person name="De Corte Z."/>
            <person name="Sonet G."/>
            <person name="Van Belleghem S.M."/>
            <person name="Kostlbacher S."/>
            <person name="Vangestel C."/>
        </authorList>
    </citation>
    <scope>NUCLEOTIDE SEQUENCE [LARGE SCALE GENOMIC DNA]</scope>
    <source>
        <strain evidence="2">W744_W776</strain>
    </source>
</reference>
<dbReference type="AlphaFoldDB" id="A0AAV6VSK9"/>
<gene>
    <name evidence="2" type="ORF">JTE90_021083</name>
</gene>